<reference evidence="2" key="1">
    <citation type="submission" date="2018-04" db="EMBL/GenBank/DDBJ databases">
        <title>Whole genome sequencing of Hypsizygus marmoreus.</title>
        <authorList>
            <person name="Choi I.-G."/>
            <person name="Min B."/>
            <person name="Kim J.-G."/>
            <person name="Kim S."/>
            <person name="Oh Y.-L."/>
            <person name="Kong W.-S."/>
            <person name="Park H."/>
            <person name="Jeong J."/>
            <person name="Song E.-S."/>
        </authorList>
    </citation>
    <scope>NUCLEOTIDE SEQUENCE [LARGE SCALE GENOMIC DNA]</scope>
    <source>
        <strain evidence="2">51987-8</strain>
    </source>
</reference>
<feature type="compositionally biased region" description="Basic and acidic residues" evidence="1">
    <location>
        <begin position="19"/>
        <end position="28"/>
    </location>
</feature>
<dbReference type="AlphaFoldDB" id="A0A369J9Y5"/>
<name>A0A369J9Y5_HYPMA</name>
<feature type="region of interest" description="Disordered" evidence="1">
    <location>
        <begin position="1"/>
        <end position="28"/>
    </location>
</feature>
<evidence type="ECO:0000313" key="3">
    <source>
        <dbReference type="Proteomes" id="UP000076154"/>
    </source>
</evidence>
<dbReference type="InParanoid" id="A0A369J9Y5"/>
<dbReference type="EMBL" id="LUEZ02000112">
    <property type="protein sequence ID" value="RDB17437.1"/>
    <property type="molecule type" value="Genomic_DNA"/>
</dbReference>
<protein>
    <submittedName>
        <fullName evidence="2">Uncharacterized protein</fullName>
    </submittedName>
</protein>
<evidence type="ECO:0000313" key="2">
    <source>
        <dbReference type="EMBL" id="RDB17437.1"/>
    </source>
</evidence>
<keyword evidence="3" id="KW-1185">Reference proteome</keyword>
<evidence type="ECO:0000256" key="1">
    <source>
        <dbReference type="SAM" id="MobiDB-lite"/>
    </source>
</evidence>
<gene>
    <name evidence="2" type="ORF">Hypma_001610</name>
</gene>
<dbReference type="Proteomes" id="UP000076154">
    <property type="component" value="Unassembled WGS sequence"/>
</dbReference>
<organism evidence="2 3">
    <name type="scientific">Hypsizygus marmoreus</name>
    <name type="common">White beech mushroom</name>
    <name type="synonym">Agaricus marmoreus</name>
    <dbReference type="NCBI Taxonomy" id="39966"/>
    <lineage>
        <taxon>Eukaryota</taxon>
        <taxon>Fungi</taxon>
        <taxon>Dikarya</taxon>
        <taxon>Basidiomycota</taxon>
        <taxon>Agaricomycotina</taxon>
        <taxon>Agaricomycetes</taxon>
        <taxon>Agaricomycetidae</taxon>
        <taxon>Agaricales</taxon>
        <taxon>Tricholomatineae</taxon>
        <taxon>Lyophyllaceae</taxon>
        <taxon>Hypsizygus</taxon>
    </lineage>
</organism>
<dbReference type="OrthoDB" id="2737573at2759"/>
<sequence>MKHEPVVDPSLLIPEDSPEAQKEKQGSQKAIRDVRRAFAWQLARWPLEKHVVWDRARIHLPRSYLAKDGEDIHTVYPGTDINQLIHQHYLEEVDTKTNTSVNFVHADMIVAKRHEFLGPDPHVAGYFEDIDGDIHIKWWDNFLSDQWMDSQKWDVEVAWNGEKWIEKT</sequence>
<comment type="caution">
    <text evidence="2">The sequence shown here is derived from an EMBL/GenBank/DDBJ whole genome shotgun (WGS) entry which is preliminary data.</text>
</comment>
<accession>A0A369J9Y5</accession>
<proteinExistence type="predicted"/>